<dbReference type="GO" id="GO:0006979">
    <property type="term" value="P:response to oxidative stress"/>
    <property type="evidence" value="ECO:0007669"/>
    <property type="project" value="InterPro"/>
</dbReference>
<sequence length="143" mass="14618">MPNPVVSKASTVWNGDLFTGKGSTSLDSSGAASFDVEWNARAEGSDRTTTPEELLAAAHATCYSMALSNELKKNDTPPTQLNTTAEVTFVAGTGITGIHLTVDAQVEGIDADGFATIAEGAKTGCPVSQALAATEITLTANLA</sequence>
<dbReference type="EMBL" id="VFOP01000001">
    <property type="protein sequence ID" value="TQL50053.1"/>
    <property type="molecule type" value="Genomic_DNA"/>
</dbReference>
<dbReference type="AlphaFoldDB" id="A0A542YPL7"/>
<keyword evidence="2" id="KW-1185">Reference proteome</keyword>
<dbReference type="Gene3D" id="3.30.300.20">
    <property type="match status" value="1"/>
</dbReference>
<proteinExistence type="predicted"/>
<dbReference type="OrthoDB" id="9807532at2"/>
<protein>
    <submittedName>
        <fullName evidence="1">Osmotically inducible protein OsmC</fullName>
    </submittedName>
</protein>
<gene>
    <name evidence="1" type="ORF">FB467_1154</name>
</gene>
<dbReference type="InterPro" id="IPR036102">
    <property type="entry name" value="OsmC/Ohrsf"/>
</dbReference>
<reference evidence="1 2" key="1">
    <citation type="submission" date="2019-06" db="EMBL/GenBank/DDBJ databases">
        <title>Sequencing the genomes of 1000 actinobacteria strains.</title>
        <authorList>
            <person name="Klenk H.-P."/>
        </authorList>
    </citation>
    <scope>NUCLEOTIDE SEQUENCE [LARGE SCALE GENOMIC DNA]</scope>
    <source>
        <strain evidence="1 2">DSM 12335</strain>
    </source>
</reference>
<dbReference type="Pfam" id="PF02566">
    <property type="entry name" value="OsmC"/>
    <property type="match status" value="1"/>
</dbReference>
<evidence type="ECO:0000313" key="1">
    <source>
        <dbReference type="EMBL" id="TQL50053.1"/>
    </source>
</evidence>
<dbReference type="InterPro" id="IPR052707">
    <property type="entry name" value="OsmC_Ohr_Peroxiredoxin"/>
</dbReference>
<organism evidence="1 2">
    <name type="scientific">Ornithinicoccus hortensis</name>
    <dbReference type="NCBI Taxonomy" id="82346"/>
    <lineage>
        <taxon>Bacteria</taxon>
        <taxon>Bacillati</taxon>
        <taxon>Actinomycetota</taxon>
        <taxon>Actinomycetes</taxon>
        <taxon>Micrococcales</taxon>
        <taxon>Intrasporangiaceae</taxon>
        <taxon>Ornithinicoccus</taxon>
    </lineage>
</organism>
<comment type="caution">
    <text evidence="1">The sequence shown here is derived from an EMBL/GenBank/DDBJ whole genome shotgun (WGS) entry which is preliminary data.</text>
</comment>
<dbReference type="InterPro" id="IPR003718">
    <property type="entry name" value="OsmC/Ohr_fam"/>
</dbReference>
<dbReference type="InterPro" id="IPR015946">
    <property type="entry name" value="KH_dom-like_a/b"/>
</dbReference>
<evidence type="ECO:0000313" key="2">
    <source>
        <dbReference type="Proteomes" id="UP000319516"/>
    </source>
</evidence>
<dbReference type="PANTHER" id="PTHR42830">
    <property type="entry name" value="OSMOTICALLY INDUCIBLE FAMILY PROTEIN"/>
    <property type="match status" value="1"/>
</dbReference>
<dbReference type="RefSeq" id="WP_141784243.1">
    <property type="nucleotide sequence ID" value="NZ_BAAAIK010000004.1"/>
</dbReference>
<name>A0A542YPL7_9MICO</name>
<dbReference type="Proteomes" id="UP000319516">
    <property type="component" value="Unassembled WGS sequence"/>
</dbReference>
<dbReference type="GO" id="GO:0004601">
    <property type="term" value="F:peroxidase activity"/>
    <property type="evidence" value="ECO:0007669"/>
    <property type="project" value="InterPro"/>
</dbReference>
<dbReference type="InterPro" id="IPR019904">
    <property type="entry name" value="Peroxiredoxin_OsmC"/>
</dbReference>
<dbReference type="NCBIfam" id="TIGR03562">
    <property type="entry name" value="osmo_induc_OsmC"/>
    <property type="match status" value="1"/>
</dbReference>
<accession>A0A542YPL7</accession>
<dbReference type="PANTHER" id="PTHR42830:SF1">
    <property type="entry name" value="OSMOTICALLY INDUCIBLE FAMILY PROTEIN"/>
    <property type="match status" value="1"/>
</dbReference>
<dbReference type="SUPFAM" id="SSF82784">
    <property type="entry name" value="OsmC-like"/>
    <property type="match status" value="1"/>
</dbReference>